<proteinExistence type="predicted"/>
<dbReference type="Proteomes" id="UP001242732">
    <property type="component" value="Chromosome"/>
</dbReference>
<reference evidence="3 4" key="1">
    <citation type="submission" date="2023-06" db="EMBL/GenBank/DDBJ databases">
        <authorList>
            <person name="Ham H."/>
            <person name="Park D.S."/>
        </authorList>
    </citation>
    <scope>NUCLEOTIDE SEQUENCE [LARGE SCALE GENOMIC DNA]</scope>
    <source>
        <strain evidence="3 4">KACC 17005</strain>
    </source>
</reference>
<keyword evidence="4" id="KW-1185">Reference proteome</keyword>
<name>A0ABY9ASY6_PARCI</name>
<gene>
    <name evidence="3" type="ORF">QRO08_04985</name>
</gene>
<dbReference type="EMBL" id="CP127363">
    <property type="protein sequence ID" value="WIY49933.1"/>
    <property type="molecule type" value="Genomic_DNA"/>
</dbReference>
<evidence type="ECO:0008006" key="5">
    <source>
        <dbReference type="Google" id="ProtNLM"/>
    </source>
</evidence>
<sequence>MEAQKFADKAADTAHDVAGDMLDNAQDAVRTTRDAANKTLDKAERKVRELQSDVDPVIDDLAARAQDLASRGIAYCADTSERARRQFNQAADATARYVAEQPGKSLAIAAAAGAFVATLCMLARRPRGRDY</sequence>
<keyword evidence="2" id="KW-0472">Membrane</keyword>
<keyword evidence="2" id="KW-0812">Transmembrane</keyword>
<organism evidence="3 4">
    <name type="scientific">Paracidovorax citrulli</name>
    <name type="common">Acidovorax citrulli</name>
    <dbReference type="NCBI Taxonomy" id="80869"/>
    <lineage>
        <taxon>Bacteria</taxon>
        <taxon>Pseudomonadati</taxon>
        <taxon>Pseudomonadota</taxon>
        <taxon>Betaproteobacteria</taxon>
        <taxon>Burkholderiales</taxon>
        <taxon>Comamonadaceae</taxon>
        <taxon>Paracidovorax</taxon>
    </lineage>
</organism>
<keyword evidence="1" id="KW-0175">Coiled coil</keyword>
<feature type="transmembrane region" description="Helical" evidence="2">
    <location>
        <begin position="106"/>
        <end position="123"/>
    </location>
</feature>
<keyword evidence="2" id="KW-1133">Transmembrane helix</keyword>
<dbReference type="RefSeq" id="WP_011796897.1">
    <property type="nucleotide sequence ID" value="NZ_CP023687.1"/>
</dbReference>
<evidence type="ECO:0000313" key="3">
    <source>
        <dbReference type="EMBL" id="WIY49933.1"/>
    </source>
</evidence>
<accession>A0ABY9ASY6</accession>
<evidence type="ECO:0000313" key="4">
    <source>
        <dbReference type="Proteomes" id="UP001242732"/>
    </source>
</evidence>
<protein>
    <recommendedName>
        <fullName evidence="5">DUF883 family protein</fullName>
    </recommendedName>
</protein>
<evidence type="ECO:0000256" key="2">
    <source>
        <dbReference type="SAM" id="Phobius"/>
    </source>
</evidence>
<feature type="coiled-coil region" evidence="1">
    <location>
        <begin position="26"/>
        <end position="53"/>
    </location>
</feature>
<evidence type="ECO:0000256" key="1">
    <source>
        <dbReference type="SAM" id="Coils"/>
    </source>
</evidence>